<organism evidence="1 2">
    <name type="scientific">Dryococelus australis</name>
    <dbReference type="NCBI Taxonomy" id="614101"/>
    <lineage>
        <taxon>Eukaryota</taxon>
        <taxon>Metazoa</taxon>
        <taxon>Ecdysozoa</taxon>
        <taxon>Arthropoda</taxon>
        <taxon>Hexapoda</taxon>
        <taxon>Insecta</taxon>
        <taxon>Pterygota</taxon>
        <taxon>Neoptera</taxon>
        <taxon>Polyneoptera</taxon>
        <taxon>Phasmatodea</taxon>
        <taxon>Verophasmatodea</taxon>
        <taxon>Anareolatae</taxon>
        <taxon>Phasmatidae</taxon>
        <taxon>Eurycanthinae</taxon>
        <taxon>Dryococelus</taxon>
    </lineage>
</organism>
<keyword evidence="2" id="KW-1185">Reference proteome</keyword>
<accession>A0ABQ9HIF7</accession>
<protein>
    <submittedName>
        <fullName evidence="1">Uncharacterized protein</fullName>
    </submittedName>
</protein>
<evidence type="ECO:0000313" key="2">
    <source>
        <dbReference type="Proteomes" id="UP001159363"/>
    </source>
</evidence>
<dbReference type="EMBL" id="JARBHB010000005">
    <property type="protein sequence ID" value="KAJ8883748.1"/>
    <property type="molecule type" value="Genomic_DNA"/>
</dbReference>
<proteinExistence type="predicted"/>
<comment type="caution">
    <text evidence="1">The sequence shown here is derived from an EMBL/GenBank/DDBJ whole genome shotgun (WGS) entry which is preliminary data.</text>
</comment>
<dbReference type="Proteomes" id="UP001159363">
    <property type="component" value="Chromosome 4"/>
</dbReference>
<name>A0ABQ9HIF7_9NEOP</name>
<reference evidence="1 2" key="1">
    <citation type="submission" date="2023-02" db="EMBL/GenBank/DDBJ databases">
        <title>LHISI_Scaffold_Assembly.</title>
        <authorList>
            <person name="Stuart O.P."/>
            <person name="Cleave R."/>
            <person name="Magrath M.J.L."/>
            <person name="Mikheyev A.S."/>
        </authorList>
    </citation>
    <scope>NUCLEOTIDE SEQUENCE [LARGE SCALE GENOMIC DNA]</scope>
    <source>
        <strain evidence="1">Daus_M_001</strain>
        <tissue evidence="1">Leg muscle</tissue>
    </source>
</reference>
<gene>
    <name evidence="1" type="ORF">PR048_015602</name>
</gene>
<sequence>MCCFSCHALPTEPCRIENIQNKVTSGTSTPPQDKRGMHTVHLHAYSDETHKSTSHYRRLNSGGRLYLSADATIASYYEHYKNIFCKDISYKPVSADKYRQIFMEECNVGVKSPKNDTCKLIHIFAENLSFDVKAGDYIAYIYDSRWWLAEVRKVNESEVVCDVHFFHLAEQATSCVV</sequence>
<evidence type="ECO:0000313" key="1">
    <source>
        <dbReference type="EMBL" id="KAJ8883748.1"/>
    </source>
</evidence>